<name>A0A5B7E1V9_PORTR</name>
<evidence type="ECO:0000313" key="1">
    <source>
        <dbReference type="EMBL" id="MPC27399.1"/>
    </source>
</evidence>
<organism evidence="1 2">
    <name type="scientific">Portunus trituberculatus</name>
    <name type="common">Swimming crab</name>
    <name type="synonym">Neptunus trituberculatus</name>
    <dbReference type="NCBI Taxonomy" id="210409"/>
    <lineage>
        <taxon>Eukaryota</taxon>
        <taxon>Metazoa</taxon>
        <taxon>Ecdysozoa</taxon>
        <taxon>Arthropoda</taxon>
        <taxon>Crustacea</taxon>
        <taxon>Multicrustacea</taxon>
        <taxon>Malacostraca</taxon>
        <taxon>Eumalacostraca</taxon>
        <taxon>Eucarida</taxon>
        <taxon>Decapoda</taxon>
        <taxon>Pleocyemata</taxon>
        <taxon>Brachyura</taxon>
        <taxon>Eubrachyura</taxon>
        <taxon>Portunoidea</taxon>
        <taxon>Portunidae</taxon>
        <taxon>Portuninae</taxon>
        <taxon>Portunus</taxon>
    </lineage>
</organism>
<dbReference type="Proteomes" id="UP000324222">
    <property type="component" value="Unassembled WGS sequence"/>
</dbReference>
<keyword evidence="2" id="KW-1185">Reference proteome</keyword>
<gene>
    <name evidence="1" type="ORF">E2C01_020568</name>
</gene>
<comment type="caution">
    <text evidence="1">The sequence shown here is derived from an EMBL/GenBank/DDBJ whole genome shotgun (WGS) entry which is preliminary data.</text>
</comment>
<accession>A0A5B7E1V9</accession>
<protein>
    <submittedName>
        <fullName evidence="1">Uncharacterized protein</fullName>
    </submittedName>
</protein>
<dbReference type="EMBL" id="VSRR010001740">
    <property type="protein sequence ID" value="MPC27399.1"/>
    <property type="molecule type" value="Genomic_DNA"/>
</dbReference>
<proteinExistence type="predicted"/>
<dbReference type="AlphaFoldDB" id="A0A5B7E1V9"/>
<evidence type="ECO:0000313" key="2">
    <source>
        <dbReference type="Proteomes" id="UP000324222"/>
    </source>
</evidence>
<sequence>MLLLLEVRHTFIQLKFHLSFNILILYTCKTKNK</sequence>
<reference evidence="1 2" key="1">
    <citation type="submission" date="2019-05" db="EMBL/GenBank/DDBJ databases">
        <title>Another draft genome of Portunus trituberculatus and its Hox gene families provides insights of decapod evolution.</title>
        <authorList>
            <person name="Jeong J.-H."/>
            <person name="Song I."/>
            <person name="Kim S."/>
            <person name="Choi T."/>
            <person name="Kim D."/>
            <person name="Ryu S."/>
            <person name="Kim W."/>
        </authorList>
    </citation>
    <scope>NUCLEOTIDE SEQUENCE [LARGE SCALE GENOMIC DNA]</scope>
    <source>
        <tissue evidence="1">Muscle</tissue>
    </source>
</reference>